<reference evidence="1 2" key="1">
    <citation type="submission" date="2021-04" db="EMBL/GenBank/DDBJ databases">
        <title>Magnetospirillum sulfuroxidans sp. nov., a facultative chemolithoautotrophic sulfur-oxidizing alphaproteobacterium isolated from freshwater sediment and proposals for Paramagetospirillum gen. nov., and Magnetospirillaceae fam. nov.</title>
        <authorList>
            <person name="Koziaeva V."/>
            <person name="Geelhoed J.S."/>
            <person name="Sorokin D.Y."/>
            <person name="Grouzdev D.S."/>
        </authorList>
    </citation>
    <scope>NUCLEOTIDE SEQUENCE [LARGE SCALE GENOMIC DNA]</scope>
    <source>
        <strain evidence="1 2">J10</strain>
    </source>
</reference>
<dbReference type="EMBL" id="JAGTUF010000002">
    <property type="protein sequence ID" value="MBR9970885.1"/>
    <property type="molecule type" value="Genomic_DNA"/>
</dbReference>
<evidence type="ECO:0000313" key="1">
    <source>
        <dbReference type="EMBL" id="MBR9970885.1"/>
    </source>
</evidence>
<dbReference type="RefSeq" id="WP_211546400.1">
    <property type="nucleotide sequence ID" value="NZ_JAGTUF010000002.1"/>
</dbReference>
<keyword evidence="2" id="KW-1185">Reference proteome</keyword>
<dbReference type="Proteomes" id="UP000680714">
    <property type="component" value="Unassembled WGS sequence"/>
</dbReference>
<evidence type="ECO:0000313" key="2">
    <source>
        <dbReference type="Proteomes" id="UP000680714"/>
    </source>
</evidence>
<protein>
    <submittedName>
        <fullName evidence="1">Uncharacterized protein</fullName>
    </submittedName>
</protein>
<proteinExistence type="predicted"/>
<sequence length="222" mass="25980">MPIDTIALRKLLKLLYLPPNKRQGAIRTEIRNQIAKEADPDAEGGGDFHIPFWSDAKQHVYGKADLRQRTLARVESNRRRQRLYPELTEGFLGWWQQEKRWRNLPIVYVPTKMKSKLLLAEIGVTIKIDNIMTLAFEESGHMHVYPYFSESPDLNAEAARIGLWVINEAFQGEHADMRILDVLRGQAFRKSEQKFRGDERAHLLGMCMQLISEWETLWDEYQ</sequence>
<comment type="caution">
    <text evidence="1">The sequence shown here is derived from an EMBL/GenBank/DDBJ whole genome shotgun (WGS) entry which is preliminary data.</text>
</comment>
<gene>
    <name evidence="1" type="ORF">KEC16_04070</name>
</gene>
<accession>A0ABS5I8W6</accession>
<organism evidence="1 2">
    <name type="scientific">Magnetospirillum sulfuroxidans</name>
    <dbReference type="NCBI Taxonomy" id="611300"/>
    <lineage>
        <taxon>Bacteria</taxon>
        <taxon>Pseudomonadati</taxon>
        <taxon>Pseudomonadota</taxon>
        <taxon>Alphaproteobacteria</taxon>
        <taxon>Rhodospirillales</taxon>
        <taxon>Rhodospirillaceae</taxon>
        <taxon>Magnetospirillum</taxon>
    </lineage>
</organism>
<name>A0ABS5I8W6_9PROT</name>